<dbReference type="Gene3D" id="3.30.30.100">
    <property type="match status" value="1"/>
</dbReference>
<comment type="subcellular location">
    <subcellularLocation>
        <location evidence="1">Secreted</location>
    </subcellularLocation>
</comment>
<evidence type="ECO:0000256" key="3">
    <source>
        <dbReference type="ARBA" id="ARBA00022525"/>
    </source>
</evidence>
<accession>U3KTS1</accession>
<dbReference type="InterPro" id="IPR038456">
    <property type="entry name" value="Macin_sf"/>
</dbReference>
<dbReference type="Pfam" id="PF14865">
    <property type="entry name" value="Macin"/>
    <property type="match status" value="1"/>
</dbReference>
<evidence type="ECO:0000256" key="1">
    <source>
        <dbReference type="ARBA" id="ARBA00004613"/>
    </source>
</evidence>
<dbReference type="AlphaFoldDB" id="U3KTS1"/>
<feature type="chain" id="PRO_5004645997" evidence="5">
    <location>
        <begin position="25"/>
        <end position="86"/>
    </location>
</feature>
<keyword evidence="3" id="KW-0964">Secreted</keyword>
<organism evidence="6">
    <name type="scientific">Cyclina sinensis</name>
    <name type="common">Venus clam</name>
    <dbReference type="NCBI Taxonomy" id="120566"/>
    <lineage>
        <taxon>Eukaryota</taxon>
        <taxon>Metazoa</taxon>
        <taxon>Spiralia</taxon>
        <taxon>Lophotrochozoa</taxon>
        <taxon>Mollusca</taxon>
        <taxon>Bivalvia</taxon>
        <taxon>Autobranchia</taxon>
        <taxon>Heteroconchia</taxon>
        <taxon>Euheterodonta</taxon>
        <taxon>Imparidentia</taxon>
        <taxon>Neoheterodontei</taxon>
        <taxon>Venerida</taxon>
        <taxon>Veneroidea</taxon>
        <taxon>Veneridae</taxon>
        <taxon>Cyclina</taxon>
    </lineage>
</organism>
<dbReference type="GO" id="GO:0005576">
    <property type="term" value="C:extracellular region"/>
    <property type="evidence" value="ECO:0007669"/>
    <property type="project" value="UniProtKB-SubCell"/>
</dbReference>
<protein>
    <submittedName>
        <fullName evidence="6">Antibacterial peptide</fullName>
    </submittedName>
</protein>
<name>U3KTS1_CYCSN</name>
<comment type="similarity">
    <text evidence="2">Belongs to the macin family.</text>
</comment>
<evidence type="ECO:0000256" key="5">
    <source>
        <dbReference type="SAM" id="SignalP"/>
    </source>
</evidence>
<evidence type="ECO:0000256" key="4">
    <source>
        <dbReference type="ARBA" id="ARBA00023157"/>
    </source>
</evidence>
<dbReference type="EMBL" id="JN806097">
    <property type="protein sequence ID" value="AFI24614.1"/>
    <property type="molecule type" value="mRNA"/>
</dbReference>
<feature type="signal peptide" evidence="5">
    <location>
        <begin position="1"/>
        <end position="24"/>
    </location>
</feature>
<dbReference type="GO" id="GO:0006952">
    <property type="term" value="P:defense response"/>
    <property type="evidence" value="ECO:0007669"/>
    <property type="project" value="InterPro"/>
</dbReference>
<keyword evidence="4" id="KW-1015">Disulfide bond</keyword>
<proteinExistence type="evidence at transcript level"/>
<evidence type="ECO:0000313" key="6">
    <source>
        <dbReference type="EMBL" id="AFI24614.1"/>
    </source>
</evidence>
<evidence type="ECO:0000256" key="2">
    <source>
        <dbReference type="ARBA" id="ARBA00010366"/>
    </source>
</evidence>
<sequence length="86" mass="9550">MNVYVFSFLVVLVVMNSQVPVVHGGFIGDCWATWSRCSKWSNFLTGVLWKTCNERCIDLGHTGGDCVEVKSNCPLSDKAWQCQCSG</sequence>
<reference evidence="6" key="1">
    <citation type="submission" date="2011-10" db="EMBL/GenBank/DDBJ databases">
        <title>Cloning and expression of antibacterial peptide gene of Cyclina sinensis.</title>
        <authorList>
            <person name="Pan B."/>
            <person name="Liu X."/>
        </authorList>
    </citation>
    <scope>NUCLEOTIDE SEQUENCE</scope>
    <source>
        <tissue evidence="6">Whole body</tissue>
    </source>
</reference>
<keyword evidence="5" id="KW-0732">Signal</keyword>
<dbReference type="InterPro" id="IPR029230">
    <property type="entry name" value="Macin"/>
</dbReference>